<dbReference type="KEGG" id="crg:105341536"/>
<dbReference type="EnsemblMetazoa" id="G11684.3">
    <property type="protein sequence ID" value="G11684.3:cds"/>
    <property type="gene ID" value="G11684"/>
</dbReference>
<evidence type="ECO:0008006" key="4">
    <source>
        <dbReference type="Google" id="ProtNLM"/>
    </source>
</evidence>
<evidence type="ECO:0000256" key="1">
    <source>
        <dbReference type="SAM" id="SignalP"/>
    </source>
</evidence>
<reference evidence="2" key="1">
    <citation type="submission" date="2022-08" db="UniProtKB">
        <authorList>
            <consortium name="EnsemblMetazoa"/>
        </authorList>
    </citation>
    <scope>IDENTIFICATION</scope>
    <source>
        <strain evidence="2">05x7-T-G4-1.051#20</strain>
    </source>
</reference>
<name>A0A8W8HZA7_MAGGI</name>
<evidence type="ECO:0000313" key="3">
    <source>
        <dbReference type="Proteomes" id="UP000005408"/>
    </source>
</evidence>
<dbReference type="EnsemblMetazoa" id="G11684.1">
    <property type="protein sequence ID" value="G11684.1:cds"/>
    <property type="gene ID" value="G11684"/>
</dbReference>
<dbReference type="OrthoDB" id="6130608at2759"/>
<feature type="chain" id="PRO_5042430731" description="Prokineticin domain-containing protein" evidence="1">
    <location>
        <begin position="16"/>
        <end position="111"/>
    </location>
</feature>
<organism evidence="2 3">
    <name type="scientific">Magallana gigas</name>
    <name type="common">Pacific oyster</name>
    <name type="synonym">Crassostrea gigas</name>
    <dbReference type="NCBI Taxonomy" id="29159"/>
    <lineage>
        <taxon>Eukaryota</taxon>
        <taxon>Metazoa</taxon>
        <taxon>Spiralia</taxon>
        <taxon>Lophotrochozoa</taxon>
        <taxon>Mollusca</taxon>
        <taxon>Bivalvia</taxon>
        <taxon>Autobranchia</taxon>
        <taxon>Pteriomorphia</taxon>
        <taxon>Ostreida</taxon>
        <taxon>Ostreoidea</taxon>
        <taxon>Ostreidae</taxon>
        <taxon>Magallana</taxon>
    </lineage>
</organism>
<proteinExistence type="predicted"/>
<dbReference type="AlphaFoldDB" id="A0A8W8HZA7"/>
<sequence length="111" mass="12054">MKLFLCFAVFACSQAFFLDSLFGSGGCKSDDDCSSGGCCMTDVFGDKSCVHQYLHYLQECRMDGHDHHSCGCGSGLYCESYANVHGAAVETQHMGSTMYGLCEHKVNATSY</sequence>
<dbReference type="Proteomes" id="UP000005408">
    <property type="component" value="Unassembled WGS sequence"/>
</dbReference>
<evidence type="ECO:0000313" key="2">
    <source>
        <dbReference type="EnsemblMetazoa" id="G11684.3:cds"/>
    </source>
</evidence>
<protein>
    <recommendedName>
        <fullName evidence="4">Prokineticin domain-containing protein</fullName>
    </recommendedName>
</protein>
<keyword evidence="3" id="KW-1185">Reference proteome</keyword>
<feature type="signal peptide" evidence="1">
    <location>
        <begin position="1"/>
        <end position="15"/>
    </location>
</feature>
<dbReference type="GeneID" id="105341536"/>
<accession>A0A8W8HZA7</accession>
<keyword evidence="1" id="KW-0732">Signal</keyword>
<dbReference type="OMA" id="VETQHMG"/>